<accession>A0A317V1D2</accession>
<keyword evidence="3" id="KW-1185">Reference proteome</keyword>
<feature type="region of interest" description="Disordered" evidence="1">
    <location>
        <begin position="1"/>
        <end position="86"/>
    </location>
</feature>
<dbReference type="VEuPathDB" id="FungiDB:BO70DRAFT_400664"/>
<evidence type="ECO:0000256" key="1">
    <source>
        <dbReference type="SAM" id="MobiDB-lite"/>
    </source>
</evidence>
<dbReference type="GeneID" id="37069174"/>
<proteinExistence type="predicted"/>
<evidence type="ECO:0000313" key="2">
    <source>
        <dbReference type="EMBL" id="PWY67201.1"/>
    </source>
</evidence>
<name>A0A317V1D2_9EURO</name>
<reference evidence="2 3" key="1">
    <citation type="submission" date="2016-12" db="EMBL/GenBank/DDBJ databases">
        <title>The genomes of Aspergillus section Nigri reveals drivers in fungal speciation.</title>
        <authorList>
            <consortium name="DOE Joint Genome Institute"/>
            <person name="Vesth T.C."/>
            <person name="Nybo J."/>
            <person name="Theobald S."/>
            <person name="Brandl J."/>
            <person name="Frisvad J.C."/>
            <person name="Nielsen K.F."/>
            <person name="Lyhne E.K."/>
            <person name="Kogle M.E."/>
            <person name="Kuo A."/>
            <person name="Riley R."/>
            <person name="Clum A."/>
            <person name="Nolan M."/>
            <person name="Lipzen A."/>
            <person name="Salamov A."/>
            <person name="Henrissat B."/>
            <person name="Wiebenga A."/>
            <person name="De Vries R.P."/>
            <person name="Grigoriev I.V."/>
            <person name="Mortensen U.H."/>
            <person name="Andersen M.R."/>
            <person name="Baker S.E."/>
        </authorList>
    </citation>
    <scope>NUCLEOTIDE SEQUENCE [LARGE SCALE GENOMIC DNA]</scope>
    <source>
        <strain evidence="2 3">CBS 117.55</strain>
    </source>
</reference>
<sequence length="104" mass="12019">MPTPSPKRSRDTKRLGSFHYPWQPDRRPPSQSLAWAPSRPPLDEPTPTANHRLDSSAGQESRRGVRERRKSTHESESDLRTSTVTDHYWKIGCQSHQARCIMTR</sequence>
<dbReference type="AlphaFoldDB" id="A0A317V1D2"/>
<comment type="caution">
    <text evidence="2">The sequence shown here is derived from an EMBL/GenBank/DDBJ whole genome shotgun (WGS) entry which is preliminary data.</text>
</comment>
<dbReference type="RefSeq" id="XP_025394989.1">
    <property type="nucleotide sequence ID" value="XM_025546937.1"/>
</dbReference>
<dbReference type="EMBL" id="MSFL01000041">
    <property type="protein sequence ID" value="PWY67201.1"/>
    <property type="molecule type" value="Genomic_DNA"/>
</dbReference>
<dbReference type="Proteomes" id="UP000247233">
    <property type="component" value="Unassembled WGS sequence"/>
</dbReference>
<evidence type="ECO:0000313" key="3">
    <source>
        <dbReference type="Proteomes" id="UP000247233"/>
    </source>
</evidence>
<organism evidence="2 3">
    <name type="scientific">Aspergillus heteromorphus CBS 117.55</name>
    <dbReference type="NCBI Taxonomy" id="1448321"/>
    <lineage>
        <taxon>Eukaryota</taxon>
        <taxon>Fungi</taxon>
        <taxon>Dikarya</taxon>
        <taxon>Ascomycota</taxon>
        <taxon>Pezizomycotina</taxon>
        <taxon>Eurotiomycetes</taxon>
        <taxon>Eurotiomycetidae</taxon>
        <taxon>Eurotiales</taxon>
        <taxon>Aspergillaceae</taxon>
        <taxon>Aspergillus</taxon>
        <taxon>Aspergillus subgen. Circumdati</taxon>
    </lineage>
</organism>
<protein>
    <submittedName>
        <fullName evidence="2">Uncharacterized protein</fullName>
    </submittedName>
</protein>
<gene>
    <name evidence="2" type="ORF">BO70DRAFT_400664</name>
</gene>